<keyword evidence="3" id="KW-0560">Oxidoreductase</keyword>
<dbReference type="GO" id="GO:0050664">
    <property type="term" value="F:oxidoreductase activity, acting on NAD(P)H, oxygen as acceptor"/>
    <property type="evidence" value="ECO:0007669"/>
    <property type="project" value="TreeGrafter"/>
</dbReference>
<dbReference type="InterPro" id="IPR002347">
    <property type="entry name" value="SDR_fam"/>
</dbReference>
<dbReference type="EMBL" id="LN483116">
    <property type="protein sequence ID" value="CDZ96277.1"/>
    <property type="molecule type" value="Genomic_DNA"/>
</dbReference>
<proteinExistence type="inferred from homology"/>
<evidence type="ECO:0000256" key="3">
    <source>
        <dbReference type="ARBA" id="ARBA00023002"/>
    </source>
</evidence>
<evidence type="ECO:0000313" key="4">
    <source>
        <dbReference type="EMBL" id="CDZ96277.1"/>
    </source>
</evidence>
<name>A0A0F7SGZ9_PHARH</name>
<dbReference type="Gene3D" id="3.40.50.720">
    <property type="entry name" value="NAD(P)-binding Rossmann-like Domain"/>
    <property type="match status" value="1"/>
</dbReference>
<dbReference type="PANTHER" id="PTHR43008:SF8">
    <property type="entry name" value="BENZIL REDUCTASE ((S)-BENZOIN FORMING) IRC24"/>
    <property type="match status" value="1"/>
</dbReference>
<evidence type="ECO:0000256" key="1">
    <source>
        <dbReference type="ARBA" id="ARBA00006484"/>
    </source>
</evidence>
<dbReference type="FunFam" id="3.40.50.720:FF:000281">
    <property type="entry name" value="Uncharacterized oxidoreductase YIR035C"/>
    <property type="match status" value="1"/>
</dbReference>
<dbReference type="SUPFAM" id="SSF51735">
    <property type="entry name" value="NAD(P)-binding Rossmann-fold domains"/>
    <property type="match status" value="1"/>
</dbReference>
<sequence>MSPKTIILTGASRGLGLSILKLLLLPPFSAQVISISRSLPRALLDLKKQNPDRLQLIQGNVNERYVSEKAVESARAWGGVDSIILNAGVLEPLGKVADIDVAKWQAHLETNFLSLLHTIQVALPDLRRSKGSIVMVSSGASVKGTQGWGVYATGKAAMNSLARTLGEEEKDVLTVAIRPGVVNTDMQTLIRSTGEECMTPKDYQNVQRLYAEGELLDPEDPGYVFAALAARGGPMDLSGKFLSWNEEALKDYQKPV</sequence>
<dbReference type="PROSITE" id="PS00061">
    <property type="entry name" value="ADH_SHORT"/>
    <property type="match status" value="1"/>
</dbReference>
<evidence type="ECO:0000256" key="2">
    <source>
        <dbReference type="ARBA" id="ARBA00022857"/>
    </source>
</evidence>
<keyword evidence="2" id="KW-0521">NADP</keyword>
<dbReference type="Pfam" id="PF00106">
    <property type="entry name" value="adh_short"/>
    <property type="match status" value="1"/>
</dbReference>
<comment type="similarity">
    <text evidence="1">Belongs to the short-chain dehydrogenases/reductases (SDR) family.</text>
</comment>
<dbReference type="PANTHER" id="PTHR43008">
    <property type="entry name" value="BENZIL REDUCTASE"/>
    <property type="match status" value="1"/>
</dbReference>
<dbReference type="InterPro" id="IPR036291">
    <property type="entry name" value="NAD(P)-bd_dom_sf"/>
</dbReference>
<organism evidence="4">
    <name type="scientific">Phaffia rhodozyma</name>
    <name type="common">Yeast</name>
    <name type="synonym">Xanthophyllomyces dendrorhous</name>
    <dbReference type="NCBI Taxonomy" id="264483"/>
    <lineage>
        <taxon>Eukaryota</taxon>
        <taxon>Fungi</taxon>
        <taxon>Dikarya</taxon>
        <taxon>Basidiomycota</taxon>
        <taxon>Agaricomycotina</taxon>
        <taxon>Tremellomycetes</taxon>
        <taxon>Cystofilobasidiales</taxon>
        <taxon>Mrakiaceae</taxon>
        <taxon>Phaffia</taxon>
    </lineage>
</organism>
<protein>
    <submittedName>
        <fullName evidence="4">Predicted dehydrogenase</fullName>
    </submittedName>
</protein>
<dbReference type="InterPro" id="IPR020904">
    <property type="entry name" value="Sc_DH/Rdtase_CS"/>
</dbReference>
<reference evidence="4" key="1">
    <citation type="submission" date="2014-08" db="EMBL/GenBank/DDBJ databases">
        <authorList>
            <person name="Sharma Rahul"/>
            <person name="Thines Marco"/>
        </authorList>
    </citation>
    <scope>NUCLEOTIDE SEQUENCE</scope>
</reference>
<accession>A0A0F7SGZ9</accession>
<dbReference type="PRINTS" id="PR00081">
    <property type="entry name" value="GDHRDH"/>
</dbReference>
<dbReference type="AlphaFoldDB" id="A0A0F7SGZ9"/>